<protein>
    <submittedName>
        <fullName evidence="2">Uncharacterized protein</fullName>
    </submittedName>
</protein>
<accession>A0A1H9QK64</accession>
<evidence type="ECO:0000313" key="2">
    <source>
        <dbReference type="EMBL" id="SER60787.1"/>
    </source>
</evidence>
<dbReference type="AlphaFoldDB" id="A0A1H9QK64"/>
<reference evidence="3" key="1">
    <citation type="submission" date="2016-10" db="EMBL/GenBank/DDBJ databases">
        <authorList>
            <person name="de Groot N.N."/>
        </authorList>
    </citation>
    <scope>NUCLEOTIDE SEQUENCE [LARGE SCALE GENOMIC DNA]</scope>
    <source>
        <strain evidence="3">10nlg</strain>
    </source>
</reference>
<keyword evidence="1" id="KW-0732">Signal</keyword>
<keyword evidence="3" id="KW-1185">Reference proteome</keyword>
<dbReference type="PROSITE" id="PS51257">
    <property type="entry name" value="PROKAR_LIPOPROTEIN"/>
    <property type="match status" value="1"/>
</dbReference>
<proteinExistence type="predicted"/>
<sequence>MKNKLMLTFLSSVLAIGFLGACGEVDNEELNDGMNDGMENNMEDNDL</sequence>
<dbReference type="Proteomes" id="UP000199318">
    <property type="component" value="Unassembled WGS sequence"/>
</dbReference>
<gene>
    <name evidence="2" type="ORF">SAMN05444126_10348</name>
</gene>
<evidence type="ECO:0000256" key="1">
    <source>
        <dbReference type="SAM" id="SignalP"/>
    </source>
</evidence>
<dbReference type="STRING" id="1464123.SAMN05444126_10348"/>
<feature type="chain" id="PRO_5011525943" evidence="1">
    <location>
        <begin position="22"/>
        <end position="47"/>
    </location>
</feature>
<name>A0A1H9QK64_9BACI</name>
<dbReference type="RefSeq" id="WP_162843773.1">
    <property type="nucleotide sequence ID" value="NZ_BJVE01000114.1"/>
</dbReference>
<evidence type="ECO:0000313" key="3">
    <source>
        <dbReference type="Proteomes" id="UP000199318"/>
    </source>
</evidence>
<organism evidence="2 3">
    <name type="scientific">Salisediminibacterium halotolerans</name>
    <dbReference type="NCBI Taxonomy" id="517425"/>
    <lineage>
        <taxon>Bacteria</taxon>
        <taxon>Bacillati</taxon>
        <taxon>Bacillota</taxon>
        <taxon>Bacilli</taxon>
        <taxon>Bacillales</taxon>
        <taxon>Bacillaceae</taxon>
        <taxon>Salisediminibacterium</taxon>
    </lineage>
</organism>
<feature type="signal peptide" evidence="1">
    <location>
        <begin position="1"/>
        <end position="21"/>
    </location>
</feature>
<comment type="caution">
    <text evidence="2">The sequence shown here is derived from an EMBL/GenBank/DDBJ whole genome shotgun (WGS) entry which is preliminary data.</text>
</comment>
<dbReference type="EMBL" id="FOGV01000003">
    <property type="protein sequence ID" value="SER60787.1"/>
    <property type="molecule type" value="Genomic_DNA"/>
</dbReference>